<dbReference type="EMBL" id="JAHLZF010000003">
    <property type="protein sequence ID" value="MBU6080025.1"/>
    <property type="molecule type" value="Genomic_DNA"/>
</dbReference>
<name>A0ABS6GLJ7_9BACI</name>
<protein>
    <submittedName>
        <fullName evidence="4">AAA family ATPase</fullName>
    </submittedName>
</protein>
<keyword evidence="5" id="KW-1185">Reference proteome</keyword>
<dbReference type="InterPro" id="IPR050130">
    <property type="entry name" value="ClpA_ClpB"/>
</dbReference>
<evidence type="ECO:0000256" key="1">
    <source>
        <dbReference type="ARBA" id="ARBA00022741"/>
    </source>
</evidence>
<reference evidence="4 5" key="1">
    <citation type="journal article" date="2011" name="Int. J. Syst. Evol. Microbiol.">
        <title>Allobacillus halotolerans gen. nov., sp. nov. isolated from shrimp paste.</title>
        <authorList>
            <person name="Sheu S.Y."/>
            <person name="Arun A.B."/>
            <person name="Jiang S.R."/>
            <person name="Young C.C."/>
            <person name="Chen W.M."/>
        </authorList>
    </citation>
    <scope>NUCLEOTIDE SEQUENCE [LARGE SCALE GENOMIC DNA]</scope>
    <source>
        <strain evidence="4 5">LMG 24826</strain>
    </source>
</reference>
<dbReference type="SMART" id="SM00382">
    <property type="entry name" value="AAA"/>
    <property type="match status" value="1"/>
</dbReference>
<keyword evidence="2" id="KW-0067">ATP-binding</keyword>
<dbReference type="Proteomes" id="UP000812672">
    <property type="component" value="Unassembled WGS sequence"/>
</dbReference>
<comment type="caution">
    <text evidence="4">The sequence shown here is derived from an EMBL/GenBank/DDBJ whole genome shotgun (WGS) entry which is preliminary data.</text>
</comment>
<dbReference type="InterPro" id="IPR003959">
    <property type="entry name" value="ATPase_AAA_core"/>
</dbReference>
<accession>A0ABS6GLJ7</accession>
<keyword evidence="1" id="KW-0547">Nucleotide-binding</keyword>
<gene>
    <name evidence="4" type="ORF">KQ486_03245</name>
</gene>
<proteinExistence type="predicted"/>
<dbReference type="InterPro" id="IPR003593">
    <property type="entry name" value="AAA+_ATPase"/>
</dbReference>
<evidence type="ECO:0000313" key="4">
    <source>
        <dbReference type="EMBL" id="MBU6080025.1"/>
    </source>
</evidence>
<dbReference type="RefSeq" id="WP_216686786.1">
    <property type="nucleotide sequence ID" value="NZ_CAUPKR010000002.1"/>
</dbReference>
<dbReference type="Pfam" id="PF07724">
    <property type="entry name" value="AAA_2"/>
    <property type="match status" value="1"/>
</dbReference>
<evidence type="ECO:0000256" key="2">
    <source>
        <dbReference type="ARBA" id="ARBA00022840"/>
    </source>
</evidence>
<organism evidence="4 5">
    <name type="scientific">Allobacillus halotolerans</name>
    <dbReference type="NCBI Taxonomy" id="570278"/>
    <lineage>
        <taxon>Bacteria</taxon>
        <taxon>Bacillati</taxon>
        <taxon>Bacillota</taxon>
        <taxon>Bacilli</taxon>
        <taxon>Bacillales</taxon>
        <taxon>Bacillaceae</taxon>
        <taxon>Allobacillus</taxon>
    </lineage>
</organism>
<dbReference type="PANTHER" id="PTHR11638">
    <property type="entry name" value="ATP-DEPENDENT CLP PROTEASE"/>
    <property type="match status" value="1"/>
</dbReference>
<dbReference type="PANTHER" id="PTHR11638:SF18">
    <property type="entry name" value="HEAT SHOCK PROTEIN 104"/>
    <property type="match status" value="1"/>
</dbReference>
<sequence length="514" mass="59762">MQRFTLYTYKNRDEFESFYKKKEDDGYIINPFIFQETRDLLEENPDSIIDVSNLVEYLIIHTADLMPAINNFIPANEKTQFIIKESLSEKAMDIFYLLFKEKVPLYPIRTDEEQEIFDLMTKTVPFKRIHLYSYKNSHELENLIQYLNDKEIPLVSFSQINDILLKEIKKSEKDEKHIFVDITSLVSAIKDNSNLIYYAEKIMIENPNFKVITQIDQVKETLEVFRLVFDNVHPIEDLIPIETDEEEMLEDKTVKIVDLNKDKVNKLIEGISNNLFGHKKFKDQLPNSIRNFILLNRIKEKKVLSIFLLGDTGLGKSEFASMLKNQLKPNTSLVKINFGNYSSQDALNSLIGSPRGYIGSEEGELSSKIIKSRAGVILCDEFEKANKQIFNFFLELLEDGVFTDSLSREHDVDGYIIIFTSNLDKTQFYKEIPAELQSRLDLVCEFSPLSDIEKKEFVDFFVDNFVDKVKKAEESLAIDLSPQFIEKVKNTDVRDVGNIRDIKRVLISKIIKGY</sequence>
<evidence type="ECO:0000259" key="3">
    <source>
        <dbReference type="SMART" id="SM00382"/>
    </source>
</evidence>
<evidence type="ECO:0000313" key="5">
    <source>
        <dbReference type="Proteomes" id="UP000812672"/>
    </source>
</evidence>
<feature type="domain" description="AAA+ ATPase" evidence="3">
    <location>
        <begin position="302"/>
        <end position="450"/>
    </location>
</feature>